<feature type="region of interest" description="Disordered" evidence="1">
    <location>
        <begin position="153"/>
        <end position="179"/>
    </location>
</feature>
<reference evidence="2 3" key="1">
    <citation type="journal article" date="2012" name="Genome Biol.">
        <title>Genome and low-iron response of an oceanic diatom adapted to chronic iron limitation.</title>
        <authorList>
            <person name="Lommer M."/>
            <person name="Specht M."/>
            <person name="Roy A.S."/>
            <person name="Kraemer L."/>
            <person name="Andreson R."/>
            <person name="Gutowska M.A."/>
            <person name="Wolf J."/>
            <person name="Bergner S.V."/>
            <person name="Schilhabel M.B."/>
            <person name="Klostermeier U.C."/>
            <person name="Beiko R.G."/>
            <person name="Rosenstiel P."/>
            <person name="Hippler M."/>
            <person name="Laroche J."/>
        </authorList>
    </citation>
    <scope>NUCLEOTIDE SEQUENCE [LARGE SCALE GENOMIC DNA]</scope>
    <source>
        <strain evidence="2 3">CCMP1005</strain>
    </source>
</reference>
<dbReference type="AlphaFoldDB" id="K0S0H4"/>
<evidence type="ECO:0000256" key="1">
    <source>
        <dbReference type="SAM" id="MobiDB-lite"/>
    </source>
</evidence>
<gene>
    <name evidence="2" type="ORF">THAOC_20182</name>
</gene>
<evidence type="ECO:0000313" key="3">
    <source>
        <dbReference type="Proteomes" id="UP000266841"/>
    </source>
</evidence>
<feature type="non-terminal residue" evidence="2">
    <location>
        <position position="460"/>
    </location>
</feature>
<organism evidence="2 3">
    <name type="scientific">Thalassiosira oceanica</name>
    <name type="common">Marine diatom</name>
    <dbReference type="NCBI Taxonomy" id="159749"/>
    <lineage>
        <taxon>Eukaryota</taxon>
        <taxon>Sar</taxon>
        <taxon>Stramenopiles</taxon>
        <taxon>Ochrophyta</taxon>
        <taxon>Bacillariophyta</taxon>
        <taxon>Coscinodiscophyceae</taxon>
        <taxon>Thalassiosirophycidae</taxon>
        <taxon>Thalassiosirales</taxon>
        <taxon>Thalassiosiraceae</taxon>
        <taxon>Thalassiosira</taxon>
    </lineage>
</organism>
<sequence length="460" mass="49613">MSPPSAEKEHEDDWRESAPCACSGVFVTFSPTLSSIFFLLVIPSRHPALDYSTPQRRSLPLRLLGATVRHLLVGLAEHVEAEGILGLAQSAAGSTVSSLSRALSSSEFEFGEVAEDVCPSPTGAASSGGRAEDGRKRPAAVEVTGLEELLRVPDPTSLAGGDHRARGFDGGSSRGEDDSFRDALWGLESDDGTHREEVWFDAVDSPFPGYAPYDDEDDNEALRGVRSWSESLELRPGPAGDEAERGLSAHEAKVEERAENEMEDEEYWIDLRCLEGSFRGENHPPPNGHHYALDDGCPSFRSVLDAAASLALDVLGPGSAEFEWRPDGDTARALAASSDRGDYDCTNRRREAEVLKWTGTHGGRSALKSRGVVRMSPRALLSVLLDTDRATEYNTNCAGKVRLRDFNNAAKMDDEPTTTTASIVRSSIRVPIIGAGIDTTCLVHSRPVEDGSDGSPSYVL</sequence>
<comment type="caution">
    <text evidence="2">The sequence shown here is derived from an EMBL/GenBank/DDBJ whole genome shotgun (WGS) entry which is preliminary data.</text>
</comment>
<accession>K0S0H4</accession>
<proteinExistence type="predicted"/>
<name>K0S0H4_THAOC</name>
<evidence type="ECO:0000313" key="2">
    <source>
        <dbReference type="EMBL" id="EJK59573.1"/>
    </source>
</evidence>
<protein>
    <submittedName>
        <fullName evidence="2">Uncharacterized protein</fullName>
    </submittedName>
</protein>
<dbReference type="EMBL" id="AGNL01022682">
    <property type="protein sequence ID" value="EJK59573.1"/>
    <property type="molecule type" value="Genomic_DNA"/>
</dbReference>
<keyword evidence="3" id="KW-1185">Reference proteome</keyword>
<dbReference type="Proteomes" id="UP000266841">
    <property type="component" value="Unassembled WGS sequence"/>
</dbReference>